<proteinExistence type="predicted"/>
<evidence type="ECO:0000313" key="2">
    <source>
        <dbReference type="Proteomes" id="UP000196138"/>
    </source>
</evidence>
<keyword evidence="2" id="KW-1185">Reference proteome</keyword>
<evidence type="ECO:0000313" key="1">
    <source>
        <dbReference type="EMBL" id="ARU03656.1"/>
    </source>
</evidence>
<dbReference type="AlphaFoldDB" id="A0A1Y0EJA2"/>
<reference evidence="1 2" key="1">
    <citation type="submission" date="2017-05" db="EMBL/GenBank/DDBJ databases">
        <authorList>
            <person name="Song R."/>
            <person name="Chenine A.L."/>
            <person name="Ruprecht R.M."/>
        </authorList>
    </citation>
    <scope>NUCLEOTIDE SEQUENCE [LARGE SCALE GENOMIC DNA]</scope>
    <source>
        <strain evidence="1 2">DSM 26136</strain>
    </source>
</reference>
<sequence>MRLTALDAAHGRQAAGAAVRGLFTGFMPCAMTCALSCALAWGHEIGHPAFGLWLPSAPVNPVMCPPRIVGARCGWQLIAFRRTSASPAVAQ</sequence>
<dbReference type="KEGG" id="cser:CCO03_02200"/>
<organism evidence="1 2">
    <name type="scientific">Comamonas serinivorans</name>
    <dbReference type="NCBI Taxonomy" id="1082851"/>
    <lineage>
        <taxon>Bacteria</taxon>
        <taxon>Pseudomonadati</taxon>
        <taxon>Pseudomonadota</taxon>
        <taxon>Betaproteobacteria</taxon>
        <taxon>Burkholderiales</taxon>
        <taxon>Comamonadaceae</taxon>
        <taxon>Comamonas</taxon>
    </lineage>
</organism>
<gene>
    <name evidence="1" type="ORF">CCO03_02200</name>
</gene>
<accession>A0A1Y0EJA2</accession>
<dbReference type="Proteomes" id="UP000196138">
    <property type="component" value="Chromosome"/>
</dbReference>
<name>A0A1Y0EJA2_9BURK</name>
<dbReference type="EMBL" id="CP021455">
    <property type="protein sequence ID" value="ARU03656.1"/>
    <property type="molecule type" value="Genomic_DNA"/>
</dbReference>
<protein>
    <submittedName>
        <fullName evidence="1">Uncharacterized protein</fullName>
    </submittedName>
</protein>